<protein>
    <recommendedName>
        <fullName evidence="4">Phosphatidylinositol-specific phospholipase C X domain-containing protein</fullName>
    </recommendedName>
</protein>
<organism evidence="2 3">
    <name type="scientific">Aspergillus mulundensis</name>
    <dbReference type="NCBI Taxonomy" id="1810919"/>
    <lineage>
        <taxon>Eukaryota</taxon>
        <taxon>Fungi</taxon>
        <taxon>Dikarya</taxon>
        <taxon>Ascomycota</taxon>
        <taxon>Pezizomycotina</taxon>
        <taxon>Eurotiomycetes</taxon>
        <taxon>Eurotiomycetidae</taxon>
        <taxon>Eurotiales</taxon>
        <taxon>Aspergillaceae</taxon>
        <taxon>Aspergillus</taxon>
        <taxon>Aspergillus subgen. Nidulantes</taxon>
    </lineage>
</organism>
<evidence type="ECO:0000313" key="3">
    <source>
        <dbReference type="Proteomes" id="UP000256690"/>
    </source>
</evidence>
<evidence type="ECO:0000313" key="2">
    <source>
        <dbReference type="EMBL" id="RDW76747.1"/>
    </source>
</evidence>
<accession>A0A3D8RRN1</accession>
<gene>
    <name evidence="2" type="ORF">DSM5745_06739</name>
</gene>
<dbReference type="CDD" id="cd08621">
    <property type="entry name" value="PI-PLCXDc_like_2"/>
    <property type="match status" value="1"/>
</dbReference>
<dbReference type="EMBL" id="PVWQ01000007">
    <property type="protein sequence ID" value="RDW76747.1"/>
    <property type="molecule type" value="Genomic_DNA"/>
</dbReference>
<dbReference type="InterPro" id="IPR017946">
    <property type="entry name" value="PLC-like_Pdiesterase_TIM-brl"/>
</dbReference>
<reference evidence="2 3" key="1">
    <citation type="journal article" date="2018" name="IMA Fungus">
        <title>IMA Genome-F 9: Draft genome sequence of Annulohypoxylon stygium, Aspergillus mulundensis, Berkeleyomyces basicola (syn. Thielaviopsis basicola), Ceratocystis smalleyi, two Cercospora beticola strains, Coleophoma cylindrospora, Fusarium fracticaudum, Phialophora cf. hyalina, and Morchella septimelata.</title>
        <authorList>
            <person name="Wingfield B.D."/>
            <person name="Bills G.F."/>
            <person name="Dong Y."/>
            <person name="Huang W."/>
            <person name="Nel W.J."/>
            <person name="Swalarsk-Parry B.S."/>
            <person name="Vaghefi N."/>
            <person name="Wilken P.M."/>
            <person name="An Z."/>
            <person name="de Beer Z.W."/>
            <person name="De Vos L."/>
            <person name="Chen L."/>
            <person name="Duong T.A."/>
            <person name="Gao Y."/>
            <person name="Hammerbacher A."/>
            <person name="Kikkert J.R."/>
            <person name="Li Y."/>
            <person name="Li H."/>
            <person name="Li K."/>
            <person name="Li Q."/>
            <person name="Liu X."/>
            <person name="Ma X."/>
            <person name="Naidoo K."/>
            <person name="Pethybridge S.J."/>
            <person name="Sun J."/>
            <person name="Steenkamp E.T."/>
            <person name="van der Nest M.A."/>
            <person name="van Wyk S."/>
            <person name="Wingfield M.J."/>
            <person name="Xiong C."/>
            <person name="Yue Q."/>
            <person name="Zhang X."/>
        </authorList>
    </citation>
    <scope>NUCLEOTIDE SEQUENCE [LARGE SCALE GENOMIC DNA]</scope>
    <source>
        <strain evidence="2 3">DSM 5745</strain>
    </source>
</reference>
<dbReference type="InterPro" id="IPR051057">
    <property type="entry name" value="PI-PLC_domain"/>
</dbReference>
<feature type="chain" id="PRO_5017539592" description="Phosphatidylinositol-specific phospholipase C X domain-containing protein" evidence="1">
    <location>
        <begin position="22"/>
        <end position="620"/>
    </location>
</feature>
<name>A0A3D8RRN1_9EURO</name>
<keyword evidence="3" id="KW-1185">Reference proteome</keyword>
<evidence type="ECO:0008006" key="4">
    <source>
        <dbReference type="Google" id="ProtNLM"/>
    </source>
</evidence>
<sequence length="620" mass="67684">MKLNRILAGLAGILSFSSVYGASISAPSSSRHGPKVEGRQSTAVCSASDATYSSQKIPAGQYTDWGALGLDDVTSGQQFVTIVNLTPHRFKLDSTHSYQMDKFDWGDIPSGRARQNSVYYTTRLTANPVDTGGEAYYSIEGTSKKFEIRATTHIPDTYWRRTVIDLSAMGLGQREYLDPRAEVPVTLVITGSDSHGFMASLTHGSGNWMKQMYDVIKDRPLQHLVMPGTHDSGMSTISGEIVSIGSAANTQTQGLNLYDQLRVGARWFDLRIMSVHQSDTTDYAFWVAHVNDENSDIPIGNTGESLTDVISEINRFTSENPGEIIFLKLRYLIGIKRLPGGAIRWDEGIANNFFTELKKINNRCGNLDTATPFQQRPASYFMDQNDGSGCVLFLLDTSNIPSGVPSTSPSDGIYPASVMAVTDHWSDLSTTQPVAEDQIATWSAINRASPFTNDRFLIAQWLVSADALQTTALTIQNIAIMPTNPALYWAGVNAMSPTKWPNVLLVDYIGVVITDQFAWNQLSAELYTLAIGLNLYMLSENCDVSAQRSPLLPSATASTSAAKLALQNIAPSWNGIIFANGTVLDDPPAGLHFGRVEVLKNGTVFGNGTVLERDVRNPHL</sequence>
<dbReference type="Proteomes" id="UP000256690">
    <property type="component" value="Unassembled WGS sequence"/>
</dbReference>
<dbReference type="GO" id="GO:0006629">
    <property type="term" value="P:lipid metabolic process"/>
    <property type="evidence" value="ECO:0007669"/>
    <property type="project" value="InterPro"/>
</dbReference>
<dbReference type="GeneID" id="38117109"/>
<comment type="caution">
    <text evidence="2">The sequence shown here is derived from an EMBL/GenBank/DDBJ whole genome shotgun (WGS) entry which is preliminary data.</text>
</comment>
<dbReference type="RefSeq" id="XP_026603059.1">
    <property type="nucleotide sequence ID" value="XM_026748755.1"/>
</dbReference>
<evidence type="ECO:0000256" key="1">
    <source>
        <dbReference type="SAM" id="SignalP"/>
    </source>
</evidence>
<dbReference type="AlphaFoldDB" id="A0A3D8RRN1"/>
<dbReference type="Gene3D" id="3.20.20.190">
    <property type="entry name" value="Phosphatidylinositol (PI) phosphodiesterase"/>
    <property type="match status" value="1"/>
</dbReference>
<dbReference type="PANTHER" id="PTHR13593:SF143">
    <property type="entry name" value="PHOSPHATIDYLINOSITOL-SPECIFIC PHOSPHOLIPASE C X DOMAIN-CONTAINING PROTEIN"/>
    <property type="match status" value="1"/>
</dbReference>
<feature type="signal peptide" evidence="1">
    <location>
        <begin position="1"/>
        <end position="21"/>
    </location>
</feature>
<dbReference type="GO" id="GO:0008081">
    <property type="term" value="F:phosphoric diester hydrolase activity"/>
    <property type="evidence" value="ECO:0007669"/>
    <property type="project" value="InterPro"/>
</dbReference>
<dbReference type="OrthoDB" id="1046782at2759"/>
<dbReference type="PANTHER" id="PTHR13593">
    <property type="match status" value="1"/>
</dbReference>
<keyword evidence="1" id="KW-0732">Signal</keyword>
<dbReference type="PROSITE" id="PS50007">
    <property type="entry name" value="PIPLC_X_DOMAIN"/>
    <property type="match status" value="1"/>
</dbReference>
<dbReference type="SUPFAM" id="SSF51695">
    <property type="entry name" value="PLC-like phosphodiesterases"/>
    <property type="match status" value="1"/>
</dbReference>
<proteinExistence type="predicted"/>